<protein>
    <submittedName>
        <fullName evidence="1">Four helix bundle protein</fullName>
    </submittedName>
</protein>
<organism evidence="1 2">
    <name type="scientific">Luteolibacter luteus</name>
    <dbReference type="NCBI Taxonomy" id="2728835"/>
    <lineage>
        <taxon>Bacteria</taxon>
        <taxon>Pseudomonadati</taxon>
        <taxon>Verrucomicrobiota</taxon>
        <taxon>Verrucomicrobiia</taxon>
        <taxon>Verrucomicrobiales</taxon>
        <taxon>Verrucomicrobiaceae</taxon>
        <taxon>Luteolibacter</taxon>
    </lineage>
</organism>
<dbReference type="InterPro" id="IPR012657">
    <property type="entry name" value="23S_rRNA-intervening_sequence"/>
</dbReference>
<name>A0A858RHE7_9BACT</name>
<dbReference type="NCBIfam" id="NF008912">
    <property type="entry name" value="PRK12275.1-6"/>
    <property type="match status" value="1"/>
</dbReference>
<dbReference type="AlphaFoldDB" id="A0A858RHE7"/>
<proteinExistence type="predicted"/>
<dbReference type="PANTHER" id="PTHR38471">
    <property type="entry name" value="FOUR HELIX BUNDLE PROTEIN"/>
    <property type="match status" value="1"/>
</dbReference>
<dbReference type="NCBIfam" id="TIGR02436">
    <property type="entry name" value="four helix bundle protein"/>
    <property type="match status" value="1"/>
</dbReference>
<dbReference type="Proteomes" id="UP000501812">
    <property type="component" value="Chromosome"/>
</dbReference>
<dbReference type="Gene3D" id="1.20.1440.60">
    <property type="entry name" value="23S rRNA-intervening sequence"/>
    <property type="match status" value="1"/>
</dbReference>
<sequence>MSEIKTFKDLDIWRRGCNLTVEVHVALSESKDFALRNQMERASLSIPSNIAEGCERDSTADFIKFLRYSKGSCGELRTQLYIAEKVRKRLGAPPMEGSRDMIQETRELSRMIQGLINALKLRLDGSSTDH</sequence>
<evidence type="ECO:0000313" key="1">
    <source>
        <dbReference type="EMBL" id="QJE96242.1"/>
    </source>
</evidence>
<reference evidence="1 2" key="1">
    <citation type="submission" date="2020-04" db="EMBL/GenBank/DDBJ databases">
        <title>Luteolibacter sp. G-1-1-1 isolated from soil.</title>
        <authorList>
            <person name="Dahal R.H."/>
        </authorList>
    </citation>
    <scope>NUCLEOTIDE SEQUENCE [LARGE SCALE GENOMIC DNA]</scope>
    <source>
        <strain evidence="1 2">G-1-1-1</strain>
    </source>
</reference>
<dbReference type="CDD" id="cd16377">
    <property type="entry name" value="23S_rRNA_IVP_like"/>
    <property type="match status" value="1"/>
</dbReference>
<dbReference type="SUPFAM" id="SSF158446">
    <property type="entry name" value="IVS-encoded protein-like"/>
    <property type="match status" value="1"/>
</dbReference>
<dbReference type="EMBL" id="CP051774">
    <property type="protein sequence ID" value="QJE96242.1"/>
    <property type="molecule type" value="Genomic_DNA"/>
</dbReference>
<evidence type="ECO:0000313" key="2">
    <source>
        <dbReference type="Proteomes" id="UP000501812"/>
    </source>
</evidence>
<dbReference type="Pfam" id="PF05635">
    <property type="entry name" value="23S_rRNA_IVP"/>
    <property type="match status" value="1"/>
</dbReference>
<dbReference type="KEGG" id="luo:HHL09_10755"/>
<keyword evidence="2" id="KW-1185">Reference proteome</keyword>
<accession>A0A858RHE7</accession>
<gene>
    <name evidence="1" type="ORF">HHL09_10755</name>
</gene>
<dbReference type="InterPro" id="IPR036583">
    <property type="entry name" value="23S_rRNA_IVS_sf"/>
</dbReference>
<dbReference type="RefSeq" id="WP_169454643.1">
    <property type="nucleotide sequence ID" value="NZ_CP051774.1"/>
</dbReference>
<dbReference type="PANTHER" id="PTHR38471:SF2">
    <property type="entry name" value="FOUR HELIX BUNDLE PROTEIN"/>
    <property type="match status" value="1"/>
</dbReference>